<organism evidence="1 2">
    <name type="scientific">Henosepilachna vigintioctopunctata</name>
    <dbReference type="NCBI Taxonomy" id="420089"/>
    <lineage>
        <taxon>Eukaryota</taxon>
        <taxon>Metazoa</taxon>
        <taxon>Ecdysozoa</taxon>
        <taxon>Arthropoda</taxon>
        <taxon>Hexapoda</taxon>
        <taxon>Insecta</taxon>
        <taxon>Pterygota</taxon>
        <taxon>Neoptera</taxon>
        <taxon>Endopterygota</taxon>
        <taxon>Coleoptera</taxon>
        <taxon>Polyphaga</taxon>
        <taxon>Cucujiformia</taxon>
        <taxon>Coccinelloidea</taxon>
        <taxon>Coccinellidae</taxon>
        <taxon>Epilachninae</taxon>
        <taxon>Epilachnini</taxon>
        <taxon>Henosepilachna</taxon>
    </lineage>
</organism>
<name>A0AAW1U4J0_9CUCU</name>
<proteinExistence type="predicted"/>
<gene>
    <name evidence="1" type="ORF">WA026_023087</name>
</gene>
<dbReference type="Proteomes" id="UP001431783">
    <property type="component" value="Unassembled WGS sequence"/>
</dbReference>
<evidence type="ECO:0000313" key="2">
    <source>
        <dbReference type="Proteomes" id="UP001431783"/>
    </source>
</evidence>
<accession>A0AAW1U4J0</accession>
<dbReference type="AlphaFoldDB" id="A0AAW1U4J0"/>
<evidence type="ECO:0000313" key="1">
    <source>
        <dbReference type="EMBL" id="KAK9878637.1"/>
    </source>
</evidence>
<protein>
    <submittedName>
        <fullName evidence="1">Uncharacterized protein</fullName>
    </submittedName>
</protein>
<reference evidence="1 2" key="1">
    <citation type="submission" date="2023-03" db="EMBL/GenBank/DDBJ databases">
        <title>Genome insight into feeding habits of ladybird beetles.</title>
        <authorList>
            <person name="Li H.-S."/>
            <person name="Huang Y.-H."/>
            <person name="Pang H."/>
        </authorList>
    </citation>
    <scope>NUCLEOTIDE SEQUENCE [LARGE SCALE GENOMIC DNA]</scope>
    <source>
        <strain evidence="1">SYSU_2023b</strain>
        <tissue evidence="1">Whole body</tissue>
    </source>
</reference>
<sequence>MEEDFFETIEKRLQAPTPPRLKKHLKFHHLDNIQVAALIPAQCLSYERFTELEDFGRRILFQIIEPEEFIEYYGHFKRKTGLFAFTVGERIYLNSVIDVCKQICKEMEETAKTSELQNNEGHSSGSS</sequence>
<keyword evidence="2" id="KW-1185">Reference proteome</keyword>
<dbReference type="EMBL" id="JARQZJ010000052">
    <property type="protein sequence ID" value="KAK9878637.1"/>
    <property type="molecule type" value="Genomic_DNA"/>
</dbReference>
<comment type="caution">
    <text evidence="1">The sequence shown here is derived from an EMBL/GenBank/DDBJ whole genome shotgun (WGS) entry which is preliminary data.</text>
</comment>